<evidence type="ECO:0000313" key="6">
    <source>
        <dbReference type="EMBL" id="QBD77510.1"/>
    </source>
</evidence>
<dbReference type="Gene3D" id="3.30.360.10">
    <property type="entry name" value="Dihydrodipicolinate Reductase, domain 2"/>
    <property type="match status" value="1"/>
</dbReference>
<feature type="domain" description="Gfo/Idh/MocA-like oxidoreductase N-terminal" evidence="4">
    <location>
        <begin position="7"/>
        <end position="123"/>
    </location>
</feature>
<dbReference type="EMBL" id="CP035758">
    <property type="protein sequence ID" value="QBD77510.1"/>
    <property type="molecule type" value="Genomic_DNA"/>
</dbReference>
<accession>A0A4P6JQQ4</accession>
<dbReference type="GO" id="GO:0000166">
    <property type="term" value="F:nucleotide binding"/>
    <property type="evidence" value="ECO:0007669"/>
    <property type="project" value="InterPro"/>
</dbReference>
<keyword evidence="2" id="KW-0560">Oxidoreductase</keyword>
<dbReference type="Pfam" id="PF00248">
    <property type="entry name" value="Aldo_ket_red"/>
    <property type="match status" value="1"/>
</dbReference>
<feature type="domain" description="NADP-dependent oxidoreductase" evidence="3">
    <location>
        <begin position="390"/>
        <end position="662"/>
    </location>
</feature>
<feature type="domain" description="GFO/IDH/MocA-like oxidoreductase" evidence="5">
    <location>
        <begin position="133"/>
        <end position="256"/>
    </location>
</feature>
<dbReference type="Proteomes" id="UP000290365">
    <property type="component" value="Chromosome"/>
</dbReference>
<dbReference type="InterPro" id="IPR050984">
    <property type="entry name" value="Gfo/Idh/MocA_domain"/>
</dbReference>
<dbReference type="Pfam" id="PF22725">
    <property type="entry name" value="GFO_IDH_MocA_C3"/>
    <property type="match status" value="1"/>
</dbReference>
<comment type="similarity">
    <text evidence="1">Belongs to the Gfo/Idh/MocA family.</text>
</comment>
<evidence type="ECO:0000259" key="4">
    <source>
        <dbReference type="Pfam" id="PF01408"/>
    </source>
</evidence>
<dbReference type="PANTHER" id="PTHR22604:SF105">
    <property type="entry name" value="TRANS-1,2-DIHYDROBENZENE-1,2-DIOL DEHYDROGENASE"/>
    <property type="match status" value="1"/>
</dbReference>
<dbReference type="InterPro" id="IPR036291">
    <property type="entry name" value="NAD(P)-bd_dom_sf"/>
</dbReference>
<dbReference type="SUPFAM" id="SSF55347">
    <property type="entry name" value="Glyceraldehyde-3-phosphate dehydrogenase-like, C-terminal domain"/>
    <property type="match status" value="1"/>
</dbReference>
<sequence length="668" mass="73786">MVDKLAWGILGTGSIARVFAQGLAGSKTGKLVAVGSRSQAAAERFASQWNVAHLHSSYEALLSDSEVDAVYIALPHTLHAEWAIKAAEAGKHILCEKPIGINHAQAMAVIEAAQRHNVFLMEAYMYRCHPQTRRLVELIRSGAIGQVRVIQATFSFQTGNDLEHRLLNNRLGGGGILDVGGYCTSMASLIAGVATGQGVVAPSAFEAVGHVGEASRIDEYAIASLAFPGDIVAQLFTGVQVNGENVVSIFGSEGSMLVPNPWTPNRQSGKSAIILRRNGETEAQEIVIDSDLGLYSYEADTVAAHIEERQAPEMSWQDTLNNMRMLDQWRAALGAVYDLEEPDGPDQELPLHKRPLKVRPGSIMKYGRLPGIDKPISRLVMGVDNQRTWSHAAVMFDDFFERGGNCFDSAYIYGGNGHCEKLLGQWVSKRGVREQVVILDKGAHTPHCNPEALTQQHRESLERLQTDYVDLYMLHRDNPEIPAGEFIDVLNQHYRAGSMRAFGASNWSIARVIEANRWASERGLKGFVAMSNNFSLARMIEPVWAGCIAASDPESRKWLTETGMSLFPWSSQARGFFVGQARSSDVTDAELVRCWHSEDNFRRLERARELVRKYNVLPVTIALAYVLCQPFPTFPLIGPRTLTETGTSFPALTLELSPEEVRWLNLED</sequence>
<organism evidence="6 7">
    <name type="scientific">Ktedonosporobacter rubrisoli</name>
    <dbReference type="NCBI Taxonomy" id="2509675"/>
    <lineage>
        <taxon>Bacteria</taxon>
        <taxon>Bacillati</taxon>
        <taxon>Chloroflexota</taxon>
        <taxon>Ktedonobacteria</taxon>
        <taxon>Ktedonobacterales</taxon>
        <taxon>Ktedonosporobacteraceae</taxon>
        <taxon>Ktedonosporobacter</taxon>
    </lineage>
</organism>
<name>A0A4P6JQQ4_KTERU</name>
<dbReference type="InterPro" id="IPR055170">
    <property type="entry name" value="GFO_IDH_MocA-like_dom"/>
</dbReference>
<dbReference type="CDD" id="cd19082">
    <property type="entry name" value="AKR_AKR10A1_2"/>
    <property type="match status" value="1"/>
</dbReference>
<dbReference type="RefSeq" id="WP_129888566.1">
    <property type="nucleotide sequence ID" value="NZ_CP035758.1"/>
</dbReference>
<evidence type="ECO:0000259" key="5">
    <source>
        <dbReference type="Pfam" id="PF22725"/>
    </source>
</evidence>
<dbReference type="SUPFAM" id="SSF51735">
    <property type="entry name" value="NAD(P)-binding Rossmann-fold domains"/>
    <property type="match status" value="1"/>
</dbReference>
<dbReference type="AlphaFoldDB" id="A0A4P6JQQ4"/>
<evidence type="ECO:0000256" key="1">
    <source>
        <dbReference type="ARBA" id="ARBA00010928"/>
    </source>
</evidence>
<proteinExistence type="inferred from homology"/>
<dbReference type="InterPro" id="IPR020471">
    <property type="entry name" value="AKR"/>
</dbReference>
<protein>
    <submittedName>
        <fullName evidence="6">Oxidoreductase</fullName>
    </submittedName>
</protein>
<keyword evidence="7" id="KW-1185">Reference proteome</keyword>
<dbReference type="PANTHER" id="PTHR22604">
    <property type="entry name" value="OXIDOREDUCTASES"/>
    <property type="match status" value="1"/>
</dbReference>
<evidence type="ECO:0000256" key="2">
    <source>
        <dbReference type="ARBA" id="ARBA00023002"/>
    </source>
</evidence>
<dbReference type="GO" id="GO:0016491">
    <property type="term" value="F:oxidoreductase activity"/>
    <property type="evidence" value="ECO:0007669"/>
    <property type="project" value="UniProtKB-KW"/>
</dbReference>
<dbReference type="Gene3D" id="3.20.20.100">
    <property type="entry name" value="NADP-dependent oxidoreductase domain"/>
    <property type="match status" value="1"/>
</dbReference>
<evidence type="ECO:0000259" key="3">
    <source>
        <dbReference type="Pfam" id="PF00248"/>
    </source>
</evidence>
<reference evidence="6 7" key="1">
    <citation type="submission" date="2019-01" db="EMBL/GenBank/DDBJ databases">
        <title>Ktedonosporobacter rubrisoli SCAWS-G2.</title>
        <authorList>
            <person name="Huang Y."/>
            <person name="Yan B."/>
        </authorList>
    </citation>
    <scope>NUCLEOTIDE SEQUENCE [LARGE SCALE GENOMIC DNA]</scope>
    <source>
        <strain evidence="6 7">SCAWS-G2</strain>
    </source>
</reference>
<dbReference type="Gene3D" id="3.40.50.720">
    <property type="entry name" value="NAD(P)-binding Rossmann-like Domain"/>
    <property type="match status" value="1"/>
</dbReference>
<dbReference type="InterPro" id="IPR023210">
    <property type="entry name" value="NADP_OxRdtase_dom"/>
</dbReference>
<evidence type="ECO:0000313" key="7">
    <source>
        <dbReference type="Proteomes" id="UP000290365"/>
    </source>
</evidence>
<dbReference type="SUPFAM" id="SSF51430">
    <property type="entry name" value="NAD(P)-linked oxidoreductase"/>
    <property type="match status" value="1"/>
</dbReference>
<dbReference type="Pfam" id="PF01408">
    <property type="entry name" value="GFO_IDH_MocA"/>
    <property type="match status" value="1"/>
</dbReference>
<dbReference type="PRINTS" id="PR00069">
    <property type="entry name" value="ALDKETRDTASE"/>
</dbReference>
<gene>
    <name evidence="6" type="ORF">EPA93_16535</name>
</gene>
<dbReference type="InterPro" id="IPR000683">
    <property type="entry name" value="Gfo/Idh/MocA-like_OxRdtase_N"/>
</dbReference>
<dbReference type="OrthoDB" id="9783105at2"/>
<dbReference type="KEGG" id="kbs:EPA93_16535"/>
<dbReference type="InterPro" id="IPR036812">
    <property type="entry name" value="NAD(P)_OxRdtase_dom_sf"/>
</dbReference>